<reference evidence="2 3" key="1">
    <citation type="submission" date="2019-06" db="EMBL/GenBank/DDBJ databases">
        <authorList>
            <person name="Mardanova A.M."/>
            <person name="Pudova D.S."/>
            <person name="Shagimardanova E.I."/>
            <person name="Gogoleva N.E."/>
            <person name="Lutfullin M.T."/>
            <person name="Hadieva G.F."/>
            <person name="Sharipova M.R."/>
        </authorList>
    </citation>
    <scope>NUCLEOTIDE SEQUENCE [LARGE SCALE GENOMIC DNA]</scope>
    <source>
        <strain evidence="2 3">MG-1</strain>
    </source>
</reference>
<protein>
    <submittedName>
        <fullName evidence="2">Uncharacterized protein</fullName>
    </submittedName>
</protein>
<keyword evidence="1" id="KW-0732">Signal</keyword>
<accession>A0A5C4X112</accession>
<feature type="chain" id="PRO_5022761576" evidence="1">
    <location>
        <begin position="30"/>
        <end position="85"/>
    </location>
</feature>
<name>A0A5C4X112_9MICO</name>
<evidence type="ECO:0000313" key="2">
    <source>
        <dbReference type="EMBL" id="TNM53542.1"/>
    </source>
</evidence>
<dbReference type="Proteomes" id="UP000314223">
    <property type="component" value="Unassembled WGS sequence"/>
</dbReference>
<organism evidence="2 3">
    <name type="scientific">Brevibacterium sediminis</name>
    <dbReference type="NCBI Taxonomy" id="1857024"/>
    <lineage>
        <taxon>Bacteria</taxon>
        <taxon>Bacillati</taxon>
        <taxon>Actinomycetota</taxon>
        <taxon>Actinomycetes</taxon>
        <taxon>Micrococcales</taxon>
        <taxon>Brevibacteriaceae</taxon>
        <taxon>Brevibacterium</taxon>
    </lineage>
</organism>
<comment type="caution">
    <text evidence="2">The sequence shown here is derived from an EMBL/GenBank/DDBJ whole genome shotgun (WGS) entry which is preliminary data.</text>
</comment>
<feature type="signal peptide" evidence="1">
    <location>
        <begin position="1"/>
        <end position="29"/>
    </location>
</feature>
<proteinExistence type="predicted"/>
<dbReference type="AlphaFoldDB" id="A0A5C4X112"/>
<sequence length="85" mass="9063">MQMKRVLGIGAASLILATASVFGGTAAHADVVKFSYTYHKTRAVCEKIVLAKAAAHAPFVKRIVTAECEAVRPGEKYLGTVSWVV</sequence>
<evidence type="ECO:0000256" key="1">
    <source>
        <dbReference type="SAM" id="SignalP"/>
    </source>
</evidence>
<dbReference type="EMBL" id="VDMQ01000009">
    <property type="protein sequence ID" value="TNM53542.1"/>
    <property type="molecule type" value="Genomic_DNA"/>
</dbReference>
<gene>
    <name evidence="2" type="ORF">FHQ09_14225</name>
</gene>
<evidence type="ECO:0000313" key="3">
    <source>
        <dbReference type="Proteomes" id="UP000314223"/>
    </source>
</evidence>